<dbReference type="NCBIfam" id="TIGR00254">
    <property type="entry name" value="GGDEF"/>
    <property type="match status" value="1"/>
</dbReference>
<dbReference type="CDD" id="cd01949">
    <property type="entry name" value="GGDEF"/>
    <property type="match status" value="1"/>
</dbReference>
<evidence type="ECO:0000256" key="1">
    <source>
        <dbReference type="ARBA" id="ARBA00001946"/>
    </source>
</evidence>
<comment type="caution">
    <text evidence="7">The sequence shown here is derived from an EMBL/GenBank/DDBJ whole genome shotgun (WGS) entry which is preliminary data.</text>
</comment>
<keyword evidence="4" id="KW-1133">Transmembrane helix</keyword>
<dbReference type="InterPro" id="IPR050469">
    <property type="entry name" value="Diguanylate_Cyclase"/>
</dbReference>
<keyword evidence="4" id="KW-0472">Membrane</keyword>
<dbReference type="GO" id="GO:1902201">
    <property type="term" value="P:negative regulation of bacterial-type flagellum-dependent cell motility"/>
    <property type="evidence" value="ECO:0007669"/>
    <property type="project" value="TreeGrafter"/>
</dbReference>
<keyword evidence="4" id="KW-0812">Transmembrane</keyword>
<organism evidence="7 8">
    <name type="scientific">Alishewanella jeotgali KCTC 22429</name>
    <dbReference type="NCBI Taxonomy" id="1129374"/>
    <lineage>
        <taxon>Bacteria</taxon>
        <taxon>Pseudomonadati</taxon>
        <taxon>Pseudomonadota</taxon>
        <taxon>Gammaproteobacteria</taxon>
        <taxon>Alteromonadales</taxon>
        <taxon>Alteromonadaceae</taxon>
        <taxon>Alishewanella</taxon>
    </lineage>
</organism>
<evidence type="ECO:0000256" key="4">
    <source>
        <dbReference type="SAM" id="Phobius"/>
    </source>
</evidence>
<feature type="transmembrane region" description="Helical" evidence="4">
    <location>
        <begin position="418"/>
        <end position="438"/>
    </location>
</feature>
<dbReference type="STRING" id="1129374.AJE_01429"/>
<accession>H3ZAE7</accession>
<gene>
    <name evidence="7" type="ORF">AJE_01429</name>
</gene>
<evidence type="ECO:0000256" key="5">
    <source>
        <dbReference type="SAM" id="SignalP"/>
    </source>
</evidence>
<evidence type="ECO:0000313" key="7">
    <source>
        <dbReference type="EMBL" id="EHR42501.1"/>
    </source>
</evidence>
<dbReference type="PATRIC" id="fig|1129374.4.peg.287"/>
<dbReference type="EC" id="2.7.7.65" evidence="2"/>
<dbReference type="PROSITE" id="PS51257">
    <property type="entry name" value="PROKAR_LIPOPROTEIN"/>
    <property type="match status" value="1"/>
</dbReference>
<dbReference type="GO" id="GO:0043709">
    <property type="term" value="P:cell adhesion involved in single-species biofilm formation"/>
    <property type="evidence" value="ECO:0007669"/>
    <property type="project" value="TreeGrafter"/>
</dbReference>
<dbReference type="Gene3D" id="1.25.40.10">
    <property type="entry name" value="Tetratricopeptide repeat domain"/>
    <property type="match status" value="1"/>
</dbReference>
<protein>
    <recommendedName>
        <fullName evidence="2">diguanylate cyclase</fullName>
        <ecNumber evidence="2">2.7.7.65</ecNumber>
    </recommendedName>
</protein>
<evidence type="ECO:0000313" key="8">
    <source>
        <dbReference type="Proteomes" id="UP000012046"/>
    </source>
</evidence>
<dbReference type="Proteomes" id="UP000012046">
    <property type="component" value="Unassembled WGS sequence"/>
</dbReference>
<dbReference type="EMBL" id="AHTH01000004">
    <property type="protein sequence ID" value="EHR42501.1"/>
    <property type="molecule type" value="Genomic_DNA"/>
</dbReference>
<dbReference type="eggNOG" id="COG3706">
    <property type="taxonomic scope" value="Bacteria"/>
</dbReference>
<feature type="chain" id="PRO_5003590955" description="diguanylate cyclase" evidence="5">
    <location>
        <begin position="24"/>
        <end position="615"/>
    </location>
</feature>
<dbReference type="PROSITE" id="PS50887">
    <property type="entry name" value="GGDEF"/>
    <property type="match status" value="1"/>
</dbReference>
<dbReference type="SUPFAM" id="SSF48452">
    <property type="entry name" value="TPR-like"/>
    <property type="match status" value="1"/>
</dbReference>
<name>H3ZAE7_9ALTE</name>
<dbReference type="Gene3D" id="3.30.70.270">
    <property type="match status" value="1"/>
</dbReference>
<dbReference type="Pfam" id="PF00990">
    <property type="entry name" value="GGDEF"/>
    <property type="match status" value="1"/>
</dbReference>
<dbReference type="GO" id="GO:0005886">
    <property type="term" value="C:plasma membrane"/>
    <property type="evidence" value="ECO:0007669"/>
    <property type="project" value="TreeGrafter"/>
</dbReference>
<dbReference type="AlphaFoldDB" id="H3ZAE7"/>
<keyword evidence="5" id="KW-0732">Signal</keyword>
<dbReference type="SMART" id="SM00267">
    <property type="entry name" value="GGDEF"/>
    <property type="match status" value="1"/>
</dbReference>
<evidence type="ECO:0000256" key="3">
    <source>
        <dbReference type="ARBA" id="ARBA00034247"/>
    </source>
</evidence>
<dbReference type="InterPro" id="IPR000160">
    <property type="entry name" value="GGDEF_dom"/>
</dbReference>
<dbReference type="SUPFAM" id="SSF55073">
    <property type="entry name" value="Nucleotide cyclase"/>
    <property type="match status" value="1"/>
</dbReference>
<evidence type="ECO:0000256" key="2">
    <source>
        <dbReference type="ARBA" id="ARBA00012528"/>
    </source>
</evidence>
<proteinExistence type="predicted"/>
<feature type="domain" description="GGDEF" evidence="6">
    <location>
        <begin position="478"/>
        <end position="610"/>
    </location>
</feature>
<keyword evidence="8" id="KW-1185">Reference proteome</keyword>
<dbReference type="InterPro" id="IPR043128">
    <property type="entry name" value="Rev_trsase/Diguanyl_cyclase"/>
</dbReference>
<reference evidence="7 8" key="1">
    <citation type="journal article" date="2012" name="J. Bacteriol.">
        <title>Genome Sequence of Extracellular-Protease-Producing Alishewanella jeotgali Isolated from Traditional Korean Fermented Seafood.</title>
        <authorList>
            <person name="Jung J."/>
            <person name="Chun J."/>
            <person name="Park W."/>
        </authorList>
    </citation>
    <scope>NUCLEOTIDE SEQUENCE [LARGE SCALE GENOMIC DNA]</scope>
    <source>
        <strain evidence="7 8">KCTC 22429</strain>
    </source>
</reference>
<sequence length="615" mass="68677">MRLDWQGIVLCSGLLFLNASASASCLGSGDPEIEALAKDIGRQPYQALAAIEQVLGQTDLTIERRTWLEAARAQAKRMLGQEKTELPLALEAAQVLPADHPALLHLQIANLYGGGLRASVDETLDRLLPQLALLPVNQPTSLCLKIRLASVMADIEALNGETFELASNAYRNADNESLAWMRAEAASVLGQIALRTDGDYGRALSEEALRYFEAQQMHDMVANELYMSAFSWWRQRDSQSLKNAEQLFRRSAEAAQRADNPFGEAYAEAGLCGVLEQQGRVAEALQSCRASLPKLKGIWHITEYSTNVNYAAALLANKEPGQAMVILESLAKDWPGWDVGYHGYRYYFIRGQTYAALGHYEAAVSDLNVALSELLEFGDNSWARNNRLIQARFRVEQLVQSLERKTLEAVEKDRRHRLLMVSGVIVTLLLSIIVMMLLRHRRFYRQMAFTDPLTGLANRRYTEARAQEAFAHAKARQQPLFVALLDLDRFKTCNDHYGHDAGDEALKCFAKMADKVLRPGDVFGRWGGEEFLLVLQGVDRDETNSILERLRSAAAAERLKLAPDYPLHFSAGVAGLQHDTEQLAELLTLADQALYQAKEAGRNRSYFAKDYAVLN</sequence>
<dbReference type="InterPro" id="IPR029787">
    <property type="entry name" value="Nucleotide_cyclase"/>
</dbReference>
<evidence type="ECO:0000259" key="6">
    <source>
        <dbReference type="PROSITE" id="PS50887"/>
    </source>
</evidence>
<dbReference type="RefSeq" id="WP_008949337.1">
    <property type="nucleotide sequence ID" value="NZ_AHTH01000004.1"/>
</dbReference>
<comment type="catalytic activity">
    <reaction evidence="3">
        <text>2 GTP = 3',3'-c-di-GMP + 2 diphosphate</text>
        <dbReference type="Rhea" id="RHEA:24898"/>
        <dbReference type="ChEBI" id="CHEBI:33019"/>
        <dbReference type="ChEBI" id="CHEBI:37565"/>
        <dbReference type="ChEBI" id="CHEBI:58805"/>
        <dbReference type="EC" id="2.7.7.65"/>
    </reaction>
</comment>
<dbReference type="GO" id="GO:0052621">
    <property type="term" value="F:diguanylate cyclase activity"/>
    <property type="evidence" value="ECO:0007669"/>
    <property type="project" value="UniProtKB-EC"/>
</dbReference>
<dbReference type="InterPro" id="IPR011990">
    <property type="entry name" value="TPR-like_helical_dom_sf"/>
</dbReference>
<comment type="cofactor">
    <cofactor evidence="1">
        <name>Mg(2+)</name>
        <dbReference type="ChEBI" id="CHEBI:18420"/>
    </cofactor>
</comment>
<dbReference type="FunFam" id="3.30.70.270:FF:000001">
    <property type="entry name" value="Diguanylate cyclase domain protein"/>
    <property type="match status" value="1"/>
</dbReference>
<feature type="signal peptide" evidence="5">
    <location>
        <begin position="1"/>
        <end position="23"/>
    </location>
</feature>
<dbReference type="PANTHER" id="PTHR45138:SF9">
    <property type="entry name" value="DIGUANYLATE CYCLASE DGCM-RELATED"/>
    <property type="match status" value="1"/>
</dbReference>
<dbReference type="PANTHER" id="PTHR45138">
    <property type="entry name" value="REGULATORY COMPONENTS OF SENSORY TRANSDUCTION SYSTEM"/>
    <property type="match status" value="1"/>
</dbReference>